<feature type="domain" description="Ig-like" evidence="2">
    <location>
        <begin position="220"/>
        <end position="308"/>
    </location>
</feature>
<protein>
    <recommendedName>
        <fullName evidence="2">Ig-like domain-containing protein</fullName>
    </recommendedName>
</protein>
<dbReference type="InterPro" id="IPR007110">
    <property type="entry name" value="Ig-like_dom"/>
</dbReference>
<dbReference type="InterPro" id="IPR013162">
    <property type="entry name" value="CD80_C2-set"/>
</dbReference>
<dbReference type="PROSITE" id="PS50835">
    <property type="entry name" value="IG_LIKE"/>
    <property type="match status" value="2"/>
</dbReference>
<evidence type="ECO:0000259" key="2">
    <source>
        <dbReference type="PROSITE" id="PS50835"/>
    </source>
</evidence>
<organism evidence="3 4">
    <name type="scientific">Microctonus hyperodae</name>
    <name type="common">Parasitoid wasp</name>
    <dbReference type="NCBI Taxonomy" id="165561"/>
    <lineage>
        <taxon>Eukaryota</taxon>
        <taxon>Metazoa</taxon>
        <taxon>Ecdysozoa</taxon>
        <taxon>Arthropoda</taxon>
        <taxon>Hexapoda</taxon>
        <taxon>Insecta</taxon>
        <taxon>Pterygota</taxon>
        <taxon>Neoptera</taxon>
        <taxon>Endopterygota</taxon>
        <taxon>Hymenoptera</taxon>
        <taxon>Apocrita</taxon>
        <taxon>Ichneumonoidea</taxon>
        <taxon>Braconidae</taxon>
        <taxon>Euphorinae</taxon>
        <taxon>Microctonus</taxon>
    </lineage>
</organism>
<dbReference type="AlphaFoldDB" id="A0AA39G7B5"/>
<dbReference type="InterPro" id="IPR013783">
    <property type="entry name" value="Ig-like_fold"/>
</dbReference>
<evidence type="ECO:0000313" key="4">
    <source>
        <dbReference type="Proteomes" id="UP001168972"/>
    </source>
</evidence>
<dbReference type="InterPro" id="IPR036179">
    <property type="entry name" value="Ig-like_dom_sf"/>
</dbReference>
<dbReference type="Pfam" id="PF08205">
    <property type="entry name" value="C2-set_2"/>
    <property type="match status" value="1"/>
</dbReference>
<keyword evidence="4" id="KW-1185">Reference proteome</keyword>
<name>A0AA39G7B5_MICHY</name>
<evidence type="ECO:0000313" key="3">
    <source>
        <dbReference type="EMBL" id="KAK0182909.1"/>
    </source>
</evidence>
<feature type="non-terminal residue" evidence="3">
    <location>
        <position position="325"/>
    </location>
</feature>
<dbReference type="EMBL" id="JAQQBR010000001">
    <property type="protein sequence ID" value="KAK0182909.1"/>
    <property type="molecule type" value="Genomic_DNA"/>
</dbReference>
<gene>
    <name evidence="3" type="ORF">PV327_000996</name>
</gene>
<dbReference type="PANTHER" id="PTHR23278">
    <property type="entry name" value="SIDESTEP PROTEIN"/>
    <property type="match status" value="1"/>
</dbReference>
<dbReference type="PANTHER" id="PTHR23278:SF31">
    <property type="entry name" value="SIDESTEP II, ISOFORM A"/>
    <property type="match status" value="1"/>
</dbReference>
<feature type="domain" description="Ig-like" evidence="2">
    <location>
        <begin position="98"/>
        <end position="213"/>
    </location>
</feature>
<comment type="caution">
    <text evidence="3">The sequence shown here is derived from an EMBL/GenBank/DDBJ whole genome shotgun (WGS) entry which is preliminary data.</text>
</comment>
<keyword evidence="1" id="KW-1015">Disulfide bond</keyword>
<evidence type="ECO:0000256" key="1">
    <source>
        <dbReference type="ARBA" id="ARBA00023157"/>
    </source>
</evidence>
<sequence length="325" mass="36359">MHANVRVQKMGLYIHFGCYSPGVDVRNKAVNDAQHISDTSVFGPRAYFRTTVSHPAVLVLDDIKRHDAAIYRCRVDFRQGQTRSVHYNLSVIVLPDQPVILDRLGRTVNGSIGPEKEGDDLILTCRVTGVVKVVAVSPVIRSGNFLSATEGSPPPRVRWLVPNVAVEEYVKSAADLTENKLTMRSLQRSNLGLNFTCIASNTNLVSPKKKSVTLDLILKPVTVNISRPPGKVKNNESLQAKHRYDLECETTGSNPPAVITWYKGKRPLKHVRERKLTEERTQNRTISRVEFVPSVEDNRKSVTCRAENPSVKGLFLEQSWLLDVI</sequence>
<reference evidence="3" key="1">
    <citation type="journal article" date="2023" name="bioRxiv">
        <title>Scaffold-level genome assemblies of two parasitoid biocontrol wasps reveal the parthenogenesis mechanism and an associated novel virus.</title>
        <authorList>
            <person name="Inwood S."/>
            <person name="Skelly J."/>
            <person name="Guhlin J."/>
            <person name="Harrop T."/>
            <person name="Goldson S."/>
            <person name="Dearden P."/>
        </authorList>
    </citation>
    <scope>NUCLEOTIDE SEQUENCE</scope>
    <source>
        <strain evidence="3">Lincoln</strain>
        <tissue evidence="3">Whole body</tissue>
    </source>
</reference>
<dbReference type="Gene3D" id="2.60.40.10">
    <property type="entry name" value="Immunoglobulins"/>
    <property type="match status" value="3"/>
</dbReference>
<accession>A0AA39G7B5</accession>
<dbReference type="Proteomes" id="UP001168972">
    <property type="component" value="Unassembled WGS sequence"/>
</dbReference>
<reference evidence="3" key="2">
    <citation type="submission" date="2023-03" db="EMBL/GenBank/DDBJ databases">
        <authorList>
            <person name="Inwood S.N."/>
            <person name="Skelly J.G."/>
            <person name="Guhlin J."/>
            <person name="Harrop T.W.R."/>
            <person name="Goldson S.G."/>
            <person name="Dearden P.K."/>
        </authorList>
    </citation>
    <scope>NUCLEOTIDE SEQUENCE</scope>
    <source>
        <strain evidence="3">Lincoln</strain>
        <tissue evidence="3">Whole body</tissue>
    </source>
</reference>
<dbReference type="SUPFAM" id="SSF48726">
    <property type="entry name" value="Immunoglobulin"/>
    <property type="match status" value="3"/>
</dbReference>
<proteinExistence type="predicted"/>